<name>A0A3M8FD55_9ACTN</name>
<comment type="cofactor">
    <cofactor evidence="1">
        <name>Mg(2+)</name>
        <dbReference type="ChEBI" id="CHEBI:18420"/>
    </cofactor>
</comment>
<comment type="caution">
    <text evidence="9">The sequence shown here is derived from an EMBL/GenBank/DDBJ whole genome shotgun (WGS) entry which is preliminary data.</text>
</comment>
<evidence type="ECO:0000256" key="2">
    <source>
        <dbReference type="ARBA" id="ARBA00022649"/>
    </source>
</evidence>
<dbReference type="PANTHER" id="PTHR33653:SF1">
    <property type="entry name" value="RIBONUCLEASE VAPC2"/>
    <property type="match status" value="1"/>
</dbReference>
<dbReference type="OrthoDB" id="3257696at2"/>
<protein>
    <submittedName>
        <fullName evidence="9">Type II toxin-antitoxin system VapC family toxin</fullName>
    </submittedName>
</protein>
<evidence type="ECO:0000256" key="3">
    <source>
        <dbReference type="ARBA" id="ARBA00022722"/>
    </source>
</evidence>
<organism evidence="9 10">
    <name type="scientific">Streptomyces xinghaiensis</name>
    <dbReference type="NCBI Taxonomy" id="1038928"/>
    <lineage>
        <taxon>Bacteria</taxon>
        <taxon>Bacillati</taxon>
        <taxon>Actinomycetota</taxon>
        <taxon>Actinomycetes</taxon>
        <taxon>Kitasatosporales</taxon>
        <taxon>Streptomycetaceae</taxon>
        <taxon>Streptomyces</taxon>
    </lineage>
</organism>
<evidence type="ECO:0000313" key="10">
    <source>
        <dbReference type="Proteomes" id="UP000028058"/>
    </source>
</evidence>
<evidence type="ECO:0000256" key="7">
    <source>
        <dbReference type="ARBA" id="ARBA00038093"/>
    </source>
</evidence>
<proteinExistence type="inferred from homology"/>
<dbReference type="PANTHER" id="PTHR33653">
    <property type="entry name" value="RIBONUCLEASE VAPC2"/>
    <property type="match status" value="1"/>
</dbReference>
<comment type="similarity">
    <text evidence="7">Belongs to the PINc/VapC protein family.</text>
</comment>
<keyword evidence="10" id="KW-1185">Reference proteome</keyword>
<evidence type="ECO:0000256" key="6">
    <source>
        <dbReference type="ARBA" id="ARBA00022842"/>
    </source>
</evidence>
<reference evidence="9 10" key="1">
    <citation type="journal article" date="2014" name="Genome Announc.">
        <title>Draft Genome Sequence of Streptomyces fradiae ATCC 19609, a Strain Highly Sensitive to Antibiotics.</title>
        <authorList>
            <person name="Bekker O.B."/>
            <person name="Klimina K.M."/>
            <person name="Vatlin A.A."/>
            <person name="Zakharevich N.V."/>
            <person name="Kasianov A.S."/>
            <person name="Danilenko V.N."/>
        </authorList>
    </citation>
    <scope>NUCLEOTIDE SEQUENCE [LARGE SCALE GENOMIC DNA]</scope>
    <source>
        <strain evidence="9 10">ATCC 19609</strain>
    </source>
</reference>
<keyword evidence="5" id="KW-0378">Hydrolase</keyword>
<evidence type="ECO:0000259" key="8">
    <source>
        <dbReference type="Pfam" id="PF01850"/>
    </source>
</evidence>
<accession>A0A3M8FD55</accession>
<dbReference type="EMBL" id="JNAD02000001">
    <property type="protein sequence ID" value="RKM99231.1"/>
    <property type="molecule type" value="Genomic_DNA"/>
</dbReference>
<dbReference type="Proteomes" id="UP000028058">
    <property type="component" value="Unassembled WGS sequence"/>
</dbReference>
<evidence type="ECO:0000256" key="5">
    <source>
        <dbReference type="ARBA" id="ARBA00022801"/>
    </source>
</evidence>
<evidence type="ECO:0000256" key="4">
    <source>
        <dbReference type="ARBA" id="ARBA00022723"/>
    </source>
</evidence>
<dbReference type="InterPro" id="IPR050556">
    <property type="entry name" value="Type_II_TA_system_RNase"/>
</dbReference>
<dbReference type="SUPFAM" id="SSF88723">
    <property type="entry name" value="PIN domain-like"/>
    <property type="match status" value="1"/>
</dbReference>
<feature type="domain" description="PIN" evidence="8">
    <location>
        <begin position="19"/>
        <end position="132"/>
    </location>
</feature>
<gene>
    <name evidence="9" type="ORF">SFRA_003315</name>
</gene>
<dbReference type="GO" id="GO:0016787">
    <property type="term" value="F:hydrolase activity"/>
    <property type="evidence" value="ECO:0007669"/>
    <property type="project" value="UniProtKB-KW"/>
</dbReference>
<dbReference type="RefSeq" id="WP_078650290.1">
    <property type="nucleotide sequence ID" value="NZ_CP134822.1"/>
</dbReference>
<dbReference type="Pfam" id="PF01850">
    <property type="entry name" value="PIN"/>
    <property type="match status" value="1"/>
</dbReference>
<dbReference type="CDD" id="cd18732">
    <property type="entry name" value="PIN_MtVapC4-C5_like"/>
    <property type="match status" value="1"/>
</dbReference>
<evidence type="ECO:0000313" key="9">
    <source>
        <dbReference type="EMBL" id="RKM99231.1"/>
    </source>
</evidence>
<dbReference type="GO" id="GO:0046872">
    <property type="term" value="F:metal ion binding"/>
    <property type="evidence" value="ECO:0007669"/>
    <property type="project" value="UniProtKB-KW"/>
</dbReference>
<sequence length="143" mass="15594">MRTVSEKTTVTERRPRGLLDTCVVIDLPLIARERLPLEAAVSSVVLAELAQGVAMTGDPVEILARAERLADTEAAFTAIPFDREAARRFGTLVALTIKAQRNPRPRRMDLMIAATAAAQGLPLYTRNADDFKGLEQAVEIIPV</sequence>
<keyword evidence="6" id="KW-0460">Magnesium</keyword>
<dbReference type="InterPro" id="IPR002716">
    <property type="entry name" value="PIN_dom"/>
</dbReference>
<dbReference type="InterPro" id="IPR029060">
    <property type="entry name" value="PIN-like_dom_sf"/>
</dbReference>
<evidence type="ECO:0000256" key="1">
    <source>
        <dbReference type="ARBA" id="ARBA00001946"/>
    </source>
</evidence>
<keyword evidence="3" id="KW-0540">Nuclease</keyword>
<dbReference type="GO" id="GO:0004518">
    <property type="term" value="F:nuclease activity"/>
    <property type="evidence" value="ECO:0007669"/>
    <property type="project" value="UniProtKB-KW"/>
</dbReference>
<dbReference type="AlphaFoldDB" id="A0A3M8FD55"/>
<keyword evidence="2" id="KW-1277">Toxin-antitoxin system</keyword>
<keyword evidence="4" id="KW-0479">Metal-binding</keyword>
<dbReference type="Gene3D" id="3.40.50.1010">
    <property type="entry name" value="5'-nuclease"/>
    <property type="match status" value="1"/>
</dbReference>